<sequence>MSGETPARDSFDCLKRKCPGANIPQGHAALPPASALAANVCSHHERFNYEDESSSVETLLTVPLDFIFCESPRTPSTGTAGPLAAARGMGGTQPPPSALSYRRRKTLLSRSEAAVLLRVNQLAVEMDVLQSVASKALDRTRLCRDIRGRIERCGRSARRRIGSAYLRPLLPLLQVHGADVPRWAVAHVASETGRVLSELEGCAAALRQFAEQNWSVAEQLCDAFGYDENTLSTTGTGLGREKRAVAEVEEAVSSRIEGLVAMATQEHDHSEGGIEDDCFDAFDIGTDKETGEFLPMNKLCRQLLCGAGCDSIANVNDTTEKSIKKKASTITGQHNNDSIRNGVSSAFRELKSDGYDQELMSKAVSNNELQDKEETKTEEIPERERAAITLWALMNPSSSISLRQK</sequence>
<gene>
    <name evidence="1" type="ORF">OAUR00152_LOCUS35556</name>
</gene>
<organism evidence="1">
    <name type="scientific">Odontella aurita</name>
    <dbReference type="NCBI Taxonomy" id="265563"/>
    <lineage>
        <taxon>Eukaryota</taxon>
        <taxon>Sar</taxon>
        <taxon>Stramenopiles</taxon>
        <taxon>Ochrophyta</taxon>
        <taxon>Bacillariophyta</taxon>
        <taxon>Mediophyceae</taxon>
        <taxon>Biddulphiophycidae</taxon>
        <taxon>Eupodiscales</taxon>
        <taxon>Odontellaceae</taxon>
        <taxon>Odontella</taxon>
    </lineage>
</organism>
<proteinExistence type="predicted"/>
<protein>
    <submittedName>
        <fullName evidence="1">Uncharacterized protein</fullName>
    </submittedName>
</protein>
<evidence type="ECO:0000313" key="1">
    <source>
        <dbReference type="EMBL" id="CAE2277189.1"/>
    </source>
</evidence>
<dbReference type="EMBL" id="HBKQ01051532">
    <property type="protein sequence ID" value="CAE2277189.1"/>
    <property type="molecule type" value="Transcribed_RNA"/>
</dbReference>
<accession>A0A7S4JYA6</accession>
<dbReference type="AlphaFoldDB" id="A0A7S4JYA6"/>
<name>A0A7S4JYA6_9STRA</name>
<reference evidence="1" key="1">
    <citation type="submission" date="2021-01" db="EMBL/GenBank/DDBJ databases">
        <authorList>
            <person name="Corre E."/>
            <person name="Pelletier E."/>
            <person name="Niang G."/>
            <person name="Scheremetjew M."/>
            <person name="Finn R."/>
            <person name="Kale V."/>
            <person name="Holt S."/>
            <person name="Cochrane G."/>
            <person name="Meng A."/>
            <person name="Brown T."/>
            <person name="Cohen L."/>
        </authorList>
    </citation>
    <scope>NUCLEOTIDE SEQUENCE</scope>
    <source>
        <strain evidence="1">Isolate 1302-5</strain>
    </source>
</reference>